<name>A0A2K1DZE8_9FLAO</name>
<protein>
    <submittedName>
        <fullName evidence="1">Uncharacterized protein</fullName>
    </submittedName>
</protein>
<comment type="caution">
    <text evidence="1">The sequence shown here is derived from an EMBL/GenBank/DDBJ whole genome shotgun (WGS) entry which is preliminary data.</text>
</comment>
<gene>
    <name evidence="1" type="ORF">C1T31_07610</name>
</gene>
<proteinExistence type="predicted"/>
<dbReference type="OrthoDB" id="893100at2"/>
<dbReference type="AlphaFoldDB" id="A0A2K1DZE8"/>
<reference evidence="1 2" key="1">
    <citation type="submission" date="2018-01" db="EMBL/GenBank/DDBJ databases">
        <title>The draft genome of Hanstruepera neustonica JCM19743.</title>
        <authorList>
            <person name="He R.-H."/>
            <person name="Du Z.-J."/>
        </authorList>
    </citation>
    <scope>NUCLEOTIDE SEQUENCE [LARGE SCALE GENOMIC DNA]</scope>
    <source>
        <strain evidence="1 2">JCM19743</strain>
    </source>
</reference>
<evidence type="ECO:0000313" key="1">
    <source>
        <dbReference type="EMBL" id="PNQ73374.1"/>
    </source>
</evidence>
<accession>A0A2K1DZE8</accession>
<dbReference type="RefSeq" id="WP_103051897.1">
    <property type="nucleotide sequence ID" value="NZ_POWF01000003.1"/>
</dbReference>
<keyword evidence="2" id="KW-1185">Reference proteome</keyword>
<evidence type="ECO:0000313" key="2">
    <source>
        <dbReference type="Proteomes" id="UP000236641"/>
    </source>
</evidence>
<sequence length="169" mass="19889">MNRPWENSPIFQKAESIRKLADSIVEIAMESEMFFETEEDGKMIDNSINYLVDNSLIIPANIAEVWDEETPYDLKMENATSIRMAAREILSSLMILEDFGFKDIEYLNVLREEMEEFRVLFAEWVKTFDPWNYIIDRWGLFNPPGVNYDDPNPDDDIHFNGDEDDIDED</sequence>
<organism evidence="1 2">
    <name type="scientific">Hanstruepera neustonica</name>
    <dbReference type="NCBI Taxonomy" id="1445657"/>
    <lineage>
        <taxon>Bacteria</taxon>
        <taxon>Pseudomonadati</taxon>
        <taxon>Bacteroidota</taxon>
        <taxon>Flavobacteriia</taxon>
        <taxon>Flavobacteriales</taxon>
        <taxon>Flavobacteriaceae</taxon>
        <taxon>Hanstruepera</taxon>
    </lineage>
</organism>
<dbReference type="EMBL" id="POWF01000003">
    <property type="protein sequence ID" value="PNQ73374.1"/>
    <property type="molecule type" value="Genomic_DNA"/>
</dbReference>
<dbReference type="Proteomes" id="UP000236641">
    <property type="component" value="Unassembled WGS sequence"/>
</dbReference>